<protein>
    <recommendedName>
        <fullName evidence="5">Fructose-1,6-bisphosphatase</fullName>
    </recommendedName>
</protein>
<dbReference type="GO" id="GO:0030388">
    <property type="term" value="P:fructose 1,6-bisphosphate metabolic process"/>
    <property type="evidence" value="ECO:0007669"/>
    <property type="project" value="TreeGrafter"/>
</dbReference>
<dbReference type="Gene3D" id="3.30.540.10">
    <property type="entry name" value="Fructose-1,6-Bisphosphatase, subunit A, domain 1"/>
    <property type="match status" value="1"/>
</dbReference>
<comment type="caution">
    <text evidence="6">The sequence shown here is derived from an EMBL/GenBank/DDBJ whole genome shotgun (WGS) entry which is preliminary data.</text>
</comment>
<evidence type="ECO:0000313" key="7">
    <source>
        <dbReference type="Proteomes" id="UP000789941"/>
    </source>
</evidence>
<evidence type="ECO:0000256" key="2">
    <source>
        <dbReference type="ARBA" id="ARBA00022801"/>
    </source>
</evidence>
<sequence length="310" mass="32968">MDPKLEKQFLKVTEAAAIASFAWVGKNDKHAADEAATQAMRKAFNSIDFDGTVVIGEGERDEAPMLYIGEKLGSGKGPKMDIAVDPLDGTNLAARGVDNAVCVLASAPAKNLFHAPDTYMDKIAVGPRIGPVVSLSKSIEENLDAIAKKSGKKMADITVVVLDRPRHAEIISRVKAKGAQIKLIAEGDVFGAIITAFDKADVLLGIGAAPEGVLAATALKILGGYFEGRLKPRDMKDEKRAISMGADINKIYTIDELVKGEDLFFVATSVTNGFLMKGIHAEGGRITTHSLILTSATKKAVFVQTTEDSK</sequence>
<dbReference type="InterPro" id="IPR004464">
    <property type="entry name" value="FBPase_class-2/SBPase"/>
</dbReference>
<dbReference type="CDD" id="cd01516">
    <property type="entry name" value="FBPase_glpX"/>
    <property type="match status" value="1"/>
</dbReference>
<dbReference type="PANTHER" id="PTHR30447">
    <property type="entry name" value="FRUCTOSE-1,6-BISPHOSPHATASE CLASS 2"/>
    <property type="match status" value="1"/>
</dbReference>
<keyword evidence="4 5" id="KW-0119">Carbohydrate metabolism</keyword>
<dbReference type="GO" id="GO:0005829">
    <property type="term" value="C:cytosol"/>
    <property type="evidence" value="ECO:0007669"/>
    <property type="project" value="TreeGrafter"/>
</dbReference>
<dbReference type="PANTHER" id="PTHR30447:SF0">
    <property type="entry name" value="FRUCTOSE-1,6-BISPHOSPHATASE 1 CLASS 2-RELATED"/>
    <property type="match status" value="1"/>
</dbReference>
<keyword evidence="1" id="KW-0479">Metal-binding</keyword>
<evidence type="ECO:0000256" key="4">
    <source>
        <dbReference type="ARBA" id="ARBA00023277"/>
    </source>
</evidence>
<comment type="similarity">
    <text evidence="5">Belongs to the FBPase class 2 family.</text>
</comment>
<evidence type="ECO:0000256" key="3">
    <source>
        <dbReference type="ARBA" id="ARBA00023211"/>
    </source>
</evidence>
<dbReference type="SUPFAM" id="SSF56655">
    <property type="entry name" value="Carbohydrate phosphatase"/>
    <property type="match status" value="1"/>
</dbReference>
<evidence type="ECO:0000256" key="5">
    <source>
        <dbReference type="PIRNR" id="PIRNR004532"/>
    </source>
</evidence>
<dbReference type="AlphaFoldDB" id="A0A5E4LNA7"/>
<accession>A0A5E4LNA7</accession>
<dbReference type="Pfam" id="PF03320">
    <property type="entry name" value="FBPase_glpX"/>
    <property type="match status" value="1"/>
</dbReference>
<dbReference type="GO" id="GO:0006071">
    <property type="term" value="P:glycerol metabolic process"/>
    <property type="evidence" value="ECO:0007669"/>
    <property type="project" value="InterPro"/>
</dbReference>
<dbReference type="GO" id="GO:0046872">
    <property type="term" value="F:metal ion binding"/>
    <property type="evidence" value="ECO:0007669"/>
    <property type="project" value="UniProtKB-KW"/>
</dbReference>
<dbReference type="Gene3D" id="3.40.190.90">
    <property type="match status" value="1"/>
</dbReference>
<reference evidence="6 7" key="1">
    <citation type="submission" date="2019-08" db="EMBL/GenBank/DDBJ databases">
        <authorList>
            <person name="Vazquez-Campos X."/>
        </authorList>
    </citation>
    <scope>NUCLEOTIDE SEQUENCE [LARGE SCALE GENOMIC DNA]</scope>
    <source>
        <strain evidence="6">LFW-283_2</strain>
    </source>
</reference>
<dbReference type="GO" id="GO:0006094">
    <property type="term" value="P:gluconeogenesis"/>
    <property type="evidence" value="ECO:0007669"/>
    <property type="project" value="InterPro"/>
</dbReference>
<dbReference type="EMBL" id="CABMJJ010000001">
    <property type="protein sequence ID" value="VVC02463.1"/>
    <property type="molecule type" value="Genomic_DNA"/>
</dbReference>
<dbReference type="Proteomes" id="UP000789941">
    <property type="component" value="Unassembled WGS sequence"/>
</dbReference>
<dbReference type="PIRSF" id="PIRSF004532">
    <property type="entry name" value="GlpX"/>
    <property type="match status" value="1"/>
</dbReference>
<dbReference type="GO" id="GO:0042132">
    <property type="term" value="F:fructose 1,6-bisphosphate 1-phosphatase activity"/>
    <property type="evidence" value="ECO:0007669"/>
    <property type="project" value="InterPro"/>
</dbReference>
<name>A0A5E4LNA7_9ARCH</name>
<keyword evidence="3" id="KW-0464">Manganese</keyword>
<organism evidence="6 7">
    <name type="scientific">Candidatus Bilamarchaeum dharawalense</name>
    <dbReference type="NCBI Taxonomy" id="2885759"/>
    <lineage>
        <taxon>Archaea</taxon>
        <taxon>Candidatus Micrarchaeota</taxon>
        <taxon>Candidatus Micrarchaeia</taxon>
        <taxon>Candidatus Anstonellales</taxon>
        <taxon>Candidatus Bilamarchaeaceae</taxon>
        <taxon>Candidatus Bilamarchaeum</taxon>
    </lineage>
</organism>
<proteinExistence type="inferred from homology"/>
<keyword evidence="2" id="KW-0378">Hydrolase</keyword>
<gene>
    <name evidence="6" type="ORF">LFW2832_00013</name>
</gene>
<evidence type="ECO:0000256" key="1">
    <source>
        <dbReference type="ARBA" id="ARBA00022723"/>
    </source>
</evidence>
<dbReference type="NCBIfam" id="TIGR00330">
    <property type="entry name" value="glpX"/>
    <property type="match status" value="1"/>
</dbReference>
<evidence type="ECO:0000313" key="6">
    <source>
        <dbReference type="EMBL" id="VVC02463.1"/>
    </source>
</evidence>